<dbReference type="OrthoDB" id="659166at2759"/>
<dbReference type="Proteomes" id="UP000011116">
    <property type="component" value="Chromosome 3H"/>
</dbReference>
<accession>A0A8I6XWN6</accession>
<name>A0A8I6XWN6_HORVV</name>
<dbReference type="KEGG" id="hvg:123439619"/>
<organism evidence="1 2">
    <name type="scientific">Hordeum vulgare subsp. vulgare</name>
    <name type="common">Domesticated barley</name>
    <dbReference type="NCBI Taxonomy" id="112509"/>
    <lineage>
        <taxon>Eukaryota</taxon>
        <taxon>Viridiplantae</taxon>
        <taxon>Streptophyta</taxon>
        <taxon>Embryophyta</taxon>
        <taxon>Tracheophyta</taxon>
        <taxon>Spermatophyta</taxon>
        <taxon>Magnoliopsida</taxon>
        <taxon>Liliopsida</taxon>
        <taxon>Poales</taxon>
        <taxon>Poaceae</taxon>
        <taxon>BOP clade</taxon>
        <taxon>Pooideae</taxon>
        <taxon>Triticodae</taxon>
        <taxon>Triticeae</taxon>
        <taxon>Hordeinae</taxon>
        <taxon>Hordeum</taxon>
    </lineage>
</organism>
<dbReference type="GeneID" id="123439619"/>
<dbReference type="EnsemblPlants" id="HORVU.MOREX.r3.3HG0245280.1">
    <property type="protein sequence ID" value="HORVU.MOREX.r3.3HG0245280.1"/>
    <property type="gene ID" value="HORVU.MOREX.r3.3HG0245280"/>
</dbReference>
<gene>
    <name evidence="1" type="primary">LOC123439619</name>
</gene>
<dbReference type="RefSeq" id="XP_044972244.1">
    <property type="nucleotide sequence ID" value="XM_045116309.1"/>
</dbReference>
<reference evidence="2" key="1">
    <citation type="journal article" date="2012" name="Nature">
        <title>A physical, genetic and functional sequence assembly of the barley genome.</title>
        <authorList>
            <consortium name="The International Barley Genome Sequencing Consortium"/>
            <person name="Mayer K.F."/>
            <person name="Waugh R."/>
            <person name="Brown J.W."/>
            <person name="Schulman A."/>
            <person name="Langridge P."/>
            <person name="Platzer M."/>
            <person name="Fincher G.B."/>
            <person name="Muehlbauer G.J."/>
            <person name="Sato K."/>
            <person name="Close T.J."/>
            <person name="Wise R.P."/>
            <person name="Stein N."/>
        </authorList>
    </citation>
    <scope>NUCLEOTIDE SEQUENCE [LARGE SCALE GENOMIC DNA]</scope>
    <source>
        <strain evidence="2">cv. Morex</strain>
    </source>
</reference>
<keyword evidence="2" id="KW-1185">Reference proteome</keyword>
<protein>
    <submittedName>
        <fullName evidence="1">Uncharacterized protein</fullName>
    </submittedName>
</protein>
<proteinExistence type="predicted"/>
<dbReference type="AlphaFoldDB" id="A0A8I6XWN6"/>
<evidence type="ECO:0000313" key="1">
    <source>
        <dbReference type="EnsemblPlants" id="HORVU.MOREX.r3.3HG0245280.1"/>
    </source>
</evidence>
<sequence>MPGTVKYFGELEDHCFWGNEVKLYEYHVDKLFAMFWHKKPKIGYYVCTISKTFSKPGQHMVECTKDKLWEYIQENDGTLPLKNADDTVSCDAQFMFEPTRRPPSRRTVYGFAITPTFVRVTSAFHFNHADRRYLSLTIHCLLMQCRQPLPLHMNIIHLAYLAYL</sequence>
<evidence type="ECO:0000313" key="2">
    <source>
        <dbReference type="Proteomes" id="UP000011116"/>
    </source>
</evidence>
<reference evidence="1" key="2">
    <citation type="submission" date="2020-10" db="EMBL/GenBank/DDBJ databases">
        <authorList>
            <person name="Scholz U."/>
            <person name="Mascher M."/>
            <person name="Fiebig A."/>
        </authorList>
    </citation>
    <scope>NUCLEOTIDE SEQUENCE [LARGE SCALE GENOMIC DNA]</scope>
    <source>
        <strain evidence="1">cv. Morex</strain>
    </source>
</reference>
<dbReference type="Gramene" id="HORVU.MOREX.r3.3HG0245280.1">
    <property type="protein sequence ID" value="HORVU.MOREX.r3.3HG0245280.1"/>
    <property type="gene ID" value="HORVU.MOREX.r3.3HG0245280"/>
</dbReference>
<reference evidence="1" key="3">
    <citation type="submission" date="2022-01" db="UniProtKB">
        <authorList>
            <consortium name="EnsemblPlants"/>
        </authorList>
    </citation>
    <scope>IDENTIFICATION</scope>
    <source>
        <strain evidence="1">subsp. vulgare</strain>
    </source>
</reference>